<dbReference type="EMBL" id="BAAANH010000004">
    <property type="protein sequence ID" value="GAA1761862.1"/>
    <property type="molecule type" value="Genomic_DNA"/>
</dbReference>
<feature type="transmembrane region" description="Helical" evidence="1">
    <location>
        <begin position="47"/>
        <end position="68"/>
    </location>
</feature>
<evidence type="ECO:0008006" key="4">
    <source>
        <dbReference type="Google" id="ProtNLM"/>
    </source>
</evidence>
<dbReference type="Pfam" id="PF03729">
    <property type="entry name" value="DUF308"/>
    <property type="match status" value="1"/>
</dbReference>
<dbReference type="Proteomes" id="UP001500506">
    <property type="component" value="Unassembled WGS sequence"/>
</dbReference>
<organism evidence="2 3">
    <name type="scientific">Agromyces humatus</name>
    <dbReference type="NCBI Taxonomy" id="279573"/>
    <lineage>
        <taxon>Bacteria</taxon>
        <taxon>Bacillati</taxon>
        <taxon>Actinomycetota</taxon>
        <taxon>Actinomycetes</taxon>
        <taxon>Micrococcales</taxon>
        <taxon>Microbacteriaceae</taxon>
        <taxon>Agromyces</taxon>
    </lineage>
</organism>
<gene>
    <name evidence="2" type="ORF">GCM10009747_21360</name>
</gene>
<keyword evidence="3" id="KW-1185">Reference proteome</keyword>
<keyword evidence="1" id="KW-0812">Transmembrane</keyword>
<keyword evidence="1" id="KW-1133">Transmembrane helix</keyword>
<evidence type="ECO:0000313" key="3">
    <source>
        <dbReference type="Proteomes" id="UP001500506"/>
    </source>
</evidence>
<keyword evidence="1" id="KW-0472">Membrane</keyword>
<feature type="transmembrane region" description="Helical" evidence="1">
    <location>
        <begin position="104"/>
        <end position="125"/>
    </location>
</feature>
<dbReference type="InterPro" id="IPR052712">
    <property type="entry name" value="Acid_resist_chaperone_HdeD"/>
</dbReference>
<dbReference type="PANTHER" id="PTHR34989:SF1">
    <property type="entry name" value="PROTEIN HDED"/>
    <property type="match status" value="1"/>
</dbReference>
<proteinExistence type="predicted"/>
<accession>A0ABP4WZR9</accession>
<dbReference type="PANTHER" id="PTHR34989">
    <property type="entry name" value="PROTEIN HDED"/>
    <property type="match status" value="1"/>
</dbReference>
<evidence type="ECO:0000313" key="2">
    <source>
        <dbReference type="EMBL" id="GAA1761862.1"/>
    </source>
</evidence>
<dbReference type="InterPro" id="IPR005325">
    <property type="entry name" value="DUF308_memb"/>
</dbReference>
<feature type="transmembrane region" description="Helical" evidence="1">
    <location>
        <begin position="137"/>
        <end position="154"/>
    </location>
</feature>
<sequence>MKEVAVATARDAAPERAQYWVVPVVRGLLAAVAAVVITFSQNHSPEFGTLVFGVWAVVSGLIVGALSLRFVTARGIRSLFAINAVVTVVAGLLALTVPGGGLPFLLYLVSVWAAVTGFVELFAGLSARGREAAARDWIAVGALTAILAIVFLLLPPDAVTAVGLLGGYLVIVGVYLIIGGLSLKWAAAPVEPGPAAGTEQHS</sequence>
<evidence type="ECO:0000256" key="1">
    <source>
        <dbReference type="SAM" id="Phobius"/>
    </source>
</evidence>
<reference evidence="3" key="1">
    <citation type="journal article" date="2019" name="Int. J. Syst. Evol. Microbiol.">
        <title>The Global Catalogue of Microorganisms (GCM) 10K type strain sequencing project: providing services to taxonomists for standard genome sequencing and annotation.</title>
        <authorList>
            <consortium name="The Broad Institute Genomics Platform"/>
            <consortium name="The Broad Institute Genome Sequencing Center for Infectious Disease"/>
            <person name="Wu L."/>
            <person name="Ma J."/>
        </authorList>
    </citation>
    <scope>NUCLEOTIDE SEQUENCE [LARGE SCALE GENOMIC DNA]</scope>
    <source>
        <strain evidence="3">JCM 14319</strain>
    </source>
</reference>
<comment type="caution">
    <text evidence="2">The sequence shown here is derived from an EMBL/GenBank/DDBJ whole genome shotgun (WGS) entry which is preliminary data.</text>
</comment>
<feature type="transmembrane region" description="Helical" evidence="1">
    <location>
        <begin position="20"/>
        <end position="41"/>
    </location>
</feature>
<feature type="transmembrane region" description="Helical" evidence="1">
    <location>
        <begin position="160"/>
        <end position="178"/>
    </location>
</feature>
<name>A0ABP4WZR9_9MICO</name>
<feature type="transmembrane region" description="Helical" evidence="1">
    <location>
        <begin position="80"/>
        <end position="98"/>
    </location>
</feature>
<protein>
    <recommendedName>
        <fullName evidence="4">HdeD family acid-resistance protein</fullName>
    </recommendedName>
</protein>